<evidence type="ECO:0000313" key="1">
    <source>
        <dbReference type="EMBL" id="NBI28336.1"/>
    </source>
</evidence>
<proteinExistence type="predicted"/>
<evidence type="ECO:0000313" key="2">
    <source>
        <dbReference type="Proteomes" id="UP000448943"/>
    </source>
</evidence>
<dbReference type="OrthoDB" id="2881384at2"/>
<dbReference type="AlphaFoldDB" id="A0A6N9PZM3"/>
<name>A0A6N9PZM3_9BACL</name>
<reference evidence="1 2" key="1">
    <citation type="submission" date="2019-01" db="EMBL/GenBank/DDBJ databases">
        <title>Chengkuizengella sp. nov., isolated from deep-sea sediment of East Pacific Ocean.</title>
        <authorList>
            <person name="Yang J."/>
            <person name="Lai Q."/>
            <person name="Shao Z."/>
        </authorList>
    </citation>
    <scope>NUCLEOTIDE SEQUENCE [LARGE SCALE GENOMIC DNA]</scope>
    <source>
        <strain evidence="1 2">YPA3-1-1</strain>
    </source>
</reference>
<accession>A0A6N9PZM3</accession>
<dbReference type="EMBL" id="SIJB01000013">
    <property type="protein sequence ID" value="NBI28336.1"/>
    <property type="molecule type" value="Genomic_DNA"/>
</dbReference>
<comment type="caution">
    <text evidence="1">The sequence shown here is derived from an EMBL/GenBank/DDBJ whole genome shotgun (WGS) entry which is preliminary data.</text>
</comment>
<sequence length="170" mass="18654">MGAFDKSICDCCVCPMQCVLEQLKSNIITIATTTDIINDVMLIDVKDFIAFTSDGNFPICNISGVDFSDVNIDIKLKPIQKSTGRCSCCEDPITNLAKSLIVQEVDIEFLPETETGSGTIINVGEGIVSFGTFVISSCFTTRIIPNNQQQINDQPNRDFFQQLKKSPPTT</sequence>
<dbReference type="Proteomes" id="UP000448943">
    <property type="component" value="Unassembled WGS sequence"/>
</dbReference>
<keyword evidence="2" id="KW-1185">Reference proteome</keyword>
<evidence type="ECO:0008006" key="3">
    <source>
        <dbReference type="Google" id="ProtNLM"/>
    </source>
</evidence>
<gene>
    <name evidence="1" type="ORF">ERL59_05145</name>
</gene>
<dbReference type="RefSeq" id="WP_160645126.1">
    <property type="nucleotide sequence ID" value="NZ_SIJB01000013.1"/>
</dbReference>
<organism evidence="1 2">
    <name type="scientific">Chengkuizengella marina</name>
    <dbReference type="NCBI Taxonomy" id="2507566"/>
    <lineage>
        <taxon>Bacteria</taxon>
        <taxon>Bacillati</taxon>
        <taxon>Bacillota</taxon>
        <taxon>Bacilli</taxon>
        <taxon>Bacillales</taxon>
        <taxon>Paenibacillaceae</taxon>
        <taxon>Chengkuizengella</taxon>
    </lineage>
</organism>
<protein>
    <recommendedName>
        <fullName evidence="3">Spore coat protein Z</fullName>
    </recommendedName>
</protein>